<evidence type="ECO:0000313" key="1">
    <source>
        <dbReference type="EMBL" id="SJM35589.1"/>
    </source>
</evidence>
<organism evidence="1 2">
    <name type="scientific">Mesorhizobium delmotii</name>
    <dbReference type="NCBI Taxonomy" id="1631247"/>
    <lineage>
        <taxon>Bacteria</taxon>
        <taxon>Pseudomonadati</taxon>
        <taxon>Pseudomonadota</taxon>
        <taxon>Alphaproteobacteria</taxon>
        <taxon>Hyphomicrobiales</taxon>
        <taxon>Phyllobacteriaceae</taxon>
        <taxon>Mesorhizobium</taxon>
    </lineage>
</organism>
<reference evidence="2" key="1">
    <citation type="submission" date="2016-12" db="EMBL/GenBank/DDBJ databases">
        <authorList>
            <person name="Brunel B."/>
        </authorList>
    </citation>
    <scope>NUCLEOTIDE SEQUENCE [LARGE SCALE GENOMIC DNA]</scope>
</reference>
<dbReference type="Proteomes" id="UP000245698">
    <property type="component" value="Unassembled WGS sequence"/>
</dbReference>
<sequence length="112" mass="12671">MQAKRKGRAAIVRRIGYDDLEKGWLAGTHLLSTRERIDSAFRRGLESEDRYIATPTIFAGDQIEATAGFFVAFTRAKQRVVFTYCRRRGERTKIATLYNLLSNAGVKSIKVA</sequence>
<keyword evidence="2" id="KW-1185">Reference proteome</keyword>
<gene>
    <name evidence="1" type="ORF">BQ8482_800012</name>
</gene>
<evidence type="ECO:0000313" key="2">
    <source>
        <dbReference type="Proteomes" id="UP000245698"/>
    </source>
</evidence>
<proteinExistence type="predicted"/>
<dbReference type="RefSeq" id="WP_133254895.1">
    <property type="nucleotide sequence ID" value="NZ_FUIG01000093.1"/>
</dbReference>
<protein>
    <submittedName>
        <fullName evidence="1">Uncharacterized protein</fullName>
    </submittedName>
</protein>
<dbReference type="EMBL" id="FUIG01000093">
    <property type="protein sequence ID" value="SJM35589.1"/>
    <property type="molecule type" value="Genomic_DNA"/>
</dbReference>
<dbReference type="AlphaFoldDB" id="A0A2P9AWK2"/>
<name>A0A2P9AWK2_9HYPH</name>
<accession>A0A2P9AWK2</accession>